<dbReference type="PANTHER" id="PTHR10050">
    <property type="entry name" value="DOLICHYL-PHOSPHATE-MANNOSE--PROTEIN MANNOSYLTRANSFERASE"/>
    <property type="match status" value="1"/>
</dbReference>
<dbReference type="Proteomes" id="UP000009138">
    <property type="component" value="Unassembled WGS sequence"/>
</dbReference>
<dbReference type="VEuPathDB" id="FungiDB:RO3G_00854"/>
<dbReference type="RefSeq" id="XP_067511546.1">
    <property type="nucleotide sequence ID" value="XM_067655445.1"/>
</dbReference>
<reference evidence="11 12" key="1">
    <citation type="journal article" date="2009" name="PLoS Genet.">
        <title>Genomic analysis of the basal lineage fungus Rhizopus oryzae reveals a whole-genome duplication.</title>
        <authorList>
            <person name="Ma L.-J."/>
            <person name="Ibrahim A.S."/>
            <person name="Skory C."/>
            <person name="Grabherr M.G."/>
            <person name="Burger G."/>
            <person name="Butler M."/>
            <person name="Elias M."/>
            <person name="Idnurm A."/>
            <person name="Lang B.F."/>
            <person name="Sone T."/>
            <person name="Abe A."/>
            <person name="Calvo S.E."/>
            <person name="Corrochano L.M."/>
            <person name="Engels R."/>
            <person name="Fu J."/>
            <person name="Hansberg W."/>
            <person name="Kim J.-M."/>
            <person name="Kodira C.D."/>
            <person name="Koehrsen M.J."/>
            <person name="Liu B."/>
            <person name="Miranda-Saavedra D."/>
            <person name="O'Leary S."/>
            <person name="Ortiz-Castellanos L."/>
            <person name="Poulter R."/>
            <person name="Rodriguez-Romero J."/>
            <person name="Ruiz-Herrera J."/>
            <person name="Shen Y.-Q."/>
            <person name="Zeng Q."/>
            <person name="Galagan J."/>
            <person name="Birren B.W."/>
            <person name="Cuomo C.A."/>
            <person name="Wickes B.L."/>
        </authorList>
    </citation>
    <scope>NUCLEOTIDE SEQUENCE [LARGE SCALE GENOMIC DNA]</scope>
    <source>
        <strain evidence="12">RA 99-880 / ATCC MYA-4621 / FGSC 9543 / NRRL 43880</strain>
    </source>
</reference>
<evidence type="ECO:0000256" key="7">
    <source>
        <dbReference type="ARBA" id="ARBA00022989"/>
    </source>
</evidence>
<organism evidence="11 12">
    <name type="scientific">Rhizopus delemar (strain RA 99-880 / ATCC MYA-4621 / FGSC 9543 / NRRL 43880)</name>
    <name type="common">Mucormycosis agent</name>
    <name type="synonym">Rhizopus arrhizus var. delemar</name>
    <dbReference type="NCBI Taxonomy" id="246409"/>
    <lineage>
        <taxon>Eukaryota</taxon>
        <taxon>Fungi</taxon>
        <taxon>Fungi incertae sedis</taxon>
        <taxon>Mucoromycota</taxon>
        <taxon>Mucoromycotina</taxon>
        <taxon>Mucoromycetes</taxon>
        <taxon>Mucorales</taxon>
        <taxon>Mucorineae</taxon>
        <taxon>Rhizopodaceae</taxon>
        <taxon>Rhizopus</taxon>
    </lineage>
</organism>
<sequence length="139" mass="15813">MVVWDEAHFGQFGSHYLKHDFYFDVHPPLGKILVGLSGWLAGYDGSFSFESGAVYPEHVNYTVMRIFNAFFGAMMVPISYLTAVQFNLSLKASLLTSTMVLLDNAFLTISRFILLDSMLLFFTCTSLYTLSVFHNQRQK</sequence>
<dbReference type="OMA" id="YHRAVVF"/>
<evidence type="ECO:0000256" key="2">
    <source>
        <dbReference type="ARBA" id="ARBA00004922"/>
    </source>
</evidence>
<comment type="similarity">
    <text evidence="3">Belongs to the glycosyltransferase 39 family.</text>
</comment>
<protein>
    <submittedName>
        <fullName evidence="11">Dolichyl-phosphate-mannose-protein mannosyltransferase</fullName>
    </submittedName>
</protein>
<dbReference type="EMBL" id="CH476732">
    <property type="protein sequence ID" value="EIE76150.1"/>
    <property type="molecule type" value="Genomic_DNA"/>
</dbReference>
<dbReference type="GO" id="GO:0016020">
    <property type="term" value="C:membrane"/>
    <property type="evidence" value="ECO:0007669"/>
    <property type="project" value="InterPro"/>
</dbReference>
<evidence type="ECO:0000313" key="11">
    <source>
        <dbReference type="EMBL" id="EIE76150.1"/>
    </source>
</evidence>
<keyword evidence="12" id="KW-1185">Reference proteome</keyword>
<keyword evidence="7 9" id="KW-1133">Transmembrane helix</keyword>
<dbReference type="InterPro" id="IPR003342">
    <property type="entry name" value="ArnT-like_N"/>
</dbReference>
<name>I1BIX0_RHIO9</name>
<keyword evidence="8 9" id="KW-0472">Membrane</keyword>
<dbReference type="eggNOG" id="KOG3359">
    <property type="taxonomic scope" value="Eukaryota"/>
</dbReference>
<comment type="pathway">
    <text evidence="2">Protein modification; protein glycosylation.</text>
</comment>
<dbReference type="InterPro" id="IPR027005">
    <property type="entry name" value="PMT-like"/>
</dbReference>
<evidence type="ECO:0000256" key="3">
    <source>
        <dbReference type="ARBA" id="ARBA00007222"/>
    </source>
</evidence>
<evidence type="ECO:0000256" key="8">
    <source>
        <dbReference type="ARBA" id="ARBA00023136"/>
    </source>
</evidence>
<dbReference type="GO" id="GO:0005783">
    <property type="term" value="C:endoplasmic reticulum"/>
    <property type="evidence" value="ECO:0007669"/>
    <property type="project" value="TreeGrafter"/>
</dbReference>
<evidence type="ECO:0000256" key="5">
    <source>
        <dbReference type="ARBA" id="ARBA00022679"/>
    </source>
</evidence>
<dbReference type="PANTHER" id="PTHR10050:SF46">
    <property type="entry name" value="PROTEIN O-MANNOSYL-TRANSFERASE 2"/>
    <property type="match status" value="1"/>
</dbReference>
<feature type="transmembrane region" description="Helical" evidence="9">
    <location>
        <begin position="108"/>
        <end position="130"/>
    </location>
</feature>
<keyword evidence="6 9" id="KW-0812">Transmembrane</keyword>
<accession>I1BIX0</accession>
<feature type="transmembrane region" description="Helical" evidence="9">
    <location>
        <begin position="66"/>
        <end position="88"/>
    </location>
</feature>
<keyword evidence="5" id="KW-0808">Transferase</keyword>
<dbReference type="GO" id="GO:0004169">
    <property type="term" value="F:dolichyl-phosphate-mannose-protein mannosyltransferase activity"/>
    <property type="evidence" value="ECO:0007669"/>
    <property type="project" value="TreeGrafter"/>
</dbReference>
<keyword evidence="4 11" id="KW-0328">Glycosyltransferase</keyword>
<evidence type="ECO:0000259" key="10">
    <source>
        <dbReference type="Pfam" id="PF02366"/>
    </source>
</evidence>
<evidence type="ECO:0000256" key="4">
    <source>
        <dbReference type="ARBA" id="ARBA00022676"/>
    </source>
</evidence>
<dbReference type="AlphaFoldDB" id="I1BIX0"/>
<feature type="domain" description="ArnT-like N-terminal" evidence="10">
    <location>
        <begin position="2"/>
        <end position="137"/>
    </location>
</feature>
<dbReference type="GeneID" id="93607826"/>
<comment type="subcellular location">
    <subcellularLocation>
        <location evidence="1">Endomembrane system</location>
        <topology evidence="1">Multi-pass membrane protein</topology>
    </subcellularLocation>
</comment>
<proteinExistence type="inferred from homology"/>
<gene>
    <name evidence="11" type="ORF">RO3G_00854</name>
</gene>
<dbReference type="UniPathway" id="UPA00378"/>
<evidence type="ECO:0000256" key="9">
    <source>
        <dbReference type="SAM" id="Phobius"/>
    </source>
</evidence>
<dbReference type="Pfam" id="PF02366">
    <property type="entry name" value="PMT"/>
    <property type="match status" value="1"/>
</dbReference>
<evidence type="ECO:0000256" key="6">
    <source>
        <dbReference type="ARBA" id="ARBA00022692"/>
    </source>
</evidence>
<evidence type="ECO:0000313" key="12">
    <source>
        <dbReference type="Proteomes" id="UP000009138"/>
    </source>
</evidence>
<evidence type="ECO:0000256" key="1">
    <source>
        <dbReference type="ARBA" id="ARBA00004127"/>
    </source>
</evidence>
<dbReference type="STRING" id="246409.I1BIX0"/>
<dbReference type="InParanoid" id="I1BIX0"/>